<keyword evidence="3" id="KW-1185">Reference proteome</keyword>
<sequence length="409" mass="43102">MLSCGVVIAVLGVGLSTPILVYIGVAMVCAVAVAYVWVLLAVDSFLRVFPRARRDVTPHPLTAGRPGTVTVAIEAGRSSRPGRGRVGRALADHLDIREQAAAELTGGMGTKATVTREPGRLELTYSLHPSRRGRWPLGPSLIHSSDPFAMFLADTPVGEAQHVPVWPAVVDLSATAGALMGHADRIVLGARTPSPDDSSLRDYREGDDLRRVHWPSSARRGTMLVRSDERAGRRPASVILDAPREPVALEWAISAAASIAVSVLESGHPVRLIGGGIDPGSVRHLGDRGSAAARIELLDQTVDLASPVSRAAATADVVRSASLAATDAIHGEVTVAVVNPLEKAAIDALVPIGDSGRAWAIVRADAPLEQDARDTVRALRRAGWRAATATSGDDLEALWSRMLTAGEME</sequence>
<dbReference type="AlphaFoldDB" id="A0A919Q168"/>
<accession>A0A919Q168</accession>
<gene>
    <name evidence="2" type="ORF">Dac01nite_10290</name>
</gene>
<keyword evidence="1" id="KW-0472">Membrane</keyword>
<dbReference type="EMBL" id="BONR01000002">
    <property type="protein sequence ID" value="GIG54277.1"/>
    <property type="molecule type" value="Genomic_DNA"/>
</dbReference>
<dbReference type="PANTHER" id="PTHR34351">
    <property type="entry name" value="SLR1927 PROTEIN-RELATED"/>
    <property type="match status" value="1"/>
</dbReference>
<evidence type="ECO:0000313" key="2">
    <source>
        <dbReference type="EMBL" id="GIG54277.1"/>
    </source>
</evidence>
<organism evidence="2 3">
    <name type="scientific">Demequina activiva</name>
    <dbReference type="NCBI Taxonomy" id="1582364"/>
    <lineage>
        <taxon>Bacteria</taxon>
        <taxon>Bacillati</taxon>
        <taxon>Actinomycetota</taxon>
        <taxon>Actinomycetes</taxon>
        <taxon>Micrococcales</taxon>
        <taxon>Demequinaceae</taxon>
        <taxon>Demequina</taxon>
    </lineage>
</organism>
<protein>
    <recommendedName>
        <fullName evidence="4">DUF58 domain-containing protein</fullName>
    </recommendedName>
</protein>
<dbReference type="PANTHER" id="PTHR34351:SF1">
    <property type="entry name" value="SLR1927 PROTEIN"/>
    <property type="match status" value="1"/>
</dbReference>
<keyword evidence="1" id="KW-0812">Transmembrane</keyword>
<name>A0A919Q168_9MICO</name>
<reference evidence="2" key="1">
    <citation type="submission" date="2021-01" db="EMBL/GenBank/DDBJ databases">
        <title>Whole genome shotgun sequence of Demequina activiva NBRC 110675.</title>
        <authorList>
            <person name="Komaki H."/>
            <person name="Tamura T."/>
        </authorList>
    </citation>
    <scope>NUCLEOTIDE SEQUENCE</scope>
    <source>
        <strain evidence="2">NBRC 110675</strain>
    </source>
</reference>
<evidence type="ECO:0008006" key="4">
    <source>
        <dbReference type="Google" id="ProtNLM"/>
    </source>
</evidence>
<comment type="caution">
    <text evidence="2">The sequence shown here is derived from an EMBL/GenBank/DDBJ whole genome shotgun (WGS) entry which is preliminary data.</text>
</comment>
<proteinExistence type="predicted"/>
<dbReference type="Proteomes" id="UP000652354">
    <property type="component" value="Unassembled WGS sequence"/>
</dbReference>
<evidence type="ECO:0000313" key="3">
    <source>
        <dbReference type="Proteomes" id="UP000652354"/>
    </source>
</evidence>
<feature type="transmembrane region" description="Helical" evidence="1">
    <location>
        <begin position="19"/>
        <end position="42"/>
    </location>
</feature>
<keyword evidence="1" id="KW-1133">Transmembrane helix</keyword>
<evidence type="ECO:0000256" key="1">
    <source>
        <dbReference type="SAM" id="Phobius"/>
    </source>
</evidence>